<dbReference type="AlphaFoldDB" id="W6YYB8"/>
<evidence type="ECO:0000256" key="1">
    <source>
        <dbReference type="SAM" id="Phobius"/>
    </source>
</evidence>
<dbReference type="Proteomes" id="UP000054032">
    <property type="component" value="Unassembled WGS sequence"/>
</dbReference>
<keyword evidence="3" id="KW-1185">Reference proteome</keyword>
<accession>W6YYB8</accession>
<feature type="transmembrane region" description="Helical" evidence="1">
    <location>
        <begin position="20"/>
        <end position="41"/>
    </location>
</feature>
<feature type="non-terminal residue" evidence="2">
    <location>
        <position position="1"/>
    </location>
</feature>
<name>W6YYB8_COCMI</name>
<keyword evidence="1" id="KW-0812">Transmembrane</keyword>
<protein>
    <submittedName>
        <fullName evidence="2">Uncharacterized protein</fullName>
    </submittedName>
</protein>
<dbReference type="HOGENOM" id="CLU_203381_0_0_1"/>
<dbReference type="EMBL" id="KI964056">
    <property type="protein sequence ID" value="EUC42568.1"/>
    <property type="molecule type" value="Genomic_DNA"/>
</dbReference>
<reference evidence="2 3" key="1">
    <citation type="journal article" date="2013" name="PLoS Genet.">
        <title>Comparative genome structure, secondary metabolite, and effector coding capacity across Cochliobolus pathogens.</title>
        <authorList>
            <person name="Condon B.J."/>
            <person name="Leng Y."/>
            <person name="Wu D."/>
            <person name="Bushley K.E."/>
            <person name="Ohm R.A."/>
            <person name="Otillar R."/>
            <person name="Martin J."/>
            <person name="Schackwitz W."/>
            <person name="Grimwood J."/>
            <person name="MohdZainudin N."/>
            <person name="Xue C."/>
            <person name="Wang R."/>
            <person name="Manning V.A."/>
            <person name="Dhillon B."/>
            <person name="Tu Z.J."/>
            <person name="Steffenson B.J."/>
            <person name="Salamov A."/>
            <person name="Sun H."/>
            <person name="Lowry S."/>
            <person name="LaButti K."/>
            <person name="Han J."/>
            <person name="Copeland A."/>
            <person name="Lindquist E."/>
            <person name="Barry K."/>
            <person name="Schmutz J."/>
            <person name="Baker S.E."/>
            <person name="Ciuffetti L.M."/>
            <person name="Grigoriev I.V."/>
            <person name="Zhong S."/>
            <person name="Turgeon B.G."/>
        </authorList>
    </citation>
    <scope>NUCLEOTIDE SEQUENCE [LARGE SCALE GENOMIC DNA]</scope>
    <source>
        <strain evidence="2 3">ATCC 44560</strain>
    </source>
</reference>
<organism evidence="2 3">
    <name type="scientific">Bipolaris oryzae ATCC 44560</name>
    <dbReference type="NCBI Taxonomy" id="930090"/>
    <lineage>
        <taxon>Eukaryota</taxon>
        <taxon>Fungi</taxon>
        <taxon>Dikarya</taxon>
        <taxon>Ascomycota</taxon>
        <taxon>Pezizomycotina</taxon>
        <taxon>Dothideomycetes</taxon>
        <taxon>Pleosporomycetidae</taxon>
        <taxon>Pleosporales</taxon>
        <taxon>Pleosporineae</taxon>
        <taxon>Pleosporaceae</taxon>
        <taxon>Bipolaris</taxon>
    </lineage>
</organism>
<evidence type="ECO:0000313" key="3">
    <source>
        <dbReference type="Proteomes" id="UP000054032"/>
    </source>
</evidence>
<keyword evidence="1" id="KW-0472">Membrane</keyword>
<sequence>EVALEYKLRVSLLSFINIALNYSLIYFSLDSIASILVVNYYRYLIYLDNILLVL</sequence>
<dbReference type="RefSeq" id="XP_007690902.1">
    <property type="nucleotide sequence ID" value="XM_007692712.1"/>
</dbReference>
<keyword evidence="1" id="KW-1133">Transmembrane helix</keyword>
<dbReference type="GeneID" id="19118233"/>
<evidence type="ECO:0000313" key="2">
    <source>
        <dbReference type="EMBL" id="EUC42568.1"/>
    </source>
</evidence>
<gene>
    <name evidence="2" type="ORF">COCMIDRAFT_103145</name>
</gene>
<dbReference type="KEGG" id="bor:COCMIDRAFT_103145"/>
<proteinExistence type="predicted"/>